<protein>
    <submittedName>
        <fullName evidence="1">Uncharacterized protein</fullName>
    </submittedName>
</protein>
<organism evidence="1">
    <name type="scientific">Cronobacter phage CS01</name>
    <dbReference type="NCBI Taxonomy" id="2496544"/>
    <lineage>
        <taxon>Viruses</taxon>
        <taxon>Duplodnaviria</taxon>
        <taxon>Heunggongvirae</taxon>
        <taxon>Uroviricota</taxon>
        <taxon>Caudoviricetes</taxon>
        <taxon>Drexlerviridae</taxon>
        <taxon>Kyungwonvirus</taxon>
        <taxon>Kyungwonvirus CS01</taxon>
    </lineage>
</organism>
<evidence type="ECO:0000313" key="1">
    <source>
        <dbReference type="EMBL" id="AYJ73345.1"/>
    </source>
</evidence>
<accession>A0A3B8E504</accession>
<dbReference type="EMBL" id="MH845412">
    <property type="protein sequence ID" value="AYJ73345.1"/>
    <property type="molecule type" value="Genomic_DNA"/>
</dbReference>
<sequence>MFLLDLYRWCESWNRFNRQQLAKFVFDHRECDRLSRAANTDRRTFASMVSREFFGRMATAGYLDIKDRYAIARPSRRPFCFELYSLEGMKNEYIREMMNIGDMSDDELFGVASANRRSYEALRRKFNLA</sequence>
<keyword evidence="2" id="KW-1185">Reference proteome</keyword>
<gene>
    <name evidence="1" type="ORF">CS01_057</name>
</gene>
<reference evidence="1" key="1">
    <citation type="submission" date="2018-09" db="EMBL/GenBank/DDBJ databases">
        <title>Genome Analysis and Characterisation of Bacteriophage CS01 Active against Cronobacter sakazakii.</title>
        <authorList>
            <person name="Kim G.-H."/>
            <person name="Kim J."/>
            <person name="Yoon S.-S."/>
        </authorList>
    </citation>
    <scope>NUCLEOTIDE SEQUENCE [LARGE SCALE GENOMIC DNA]</scope>
</reference>
<proteinExistence type="predicted"/>
<evidence type="ECO:0000313" key="2">
    <source>
        <dbReference type="Proteomes" id="UP000279491"/>
    </source>
</evidence>
<dbReference type="Proteomes" id="UP000279491">
    <property type="component" value="Segment"/>
</dbReference>
<name>A0A3B8E504_9CAUD</name>